<feature type="region of interest" description="Disordered" evidence="1">
    <location>
        <begin position="1"/>
        <end position="41"/>
    </location>
</feature>
<gene>
    <name evidence="2" type="ORF">I542_4167</name>
</gene>
<evidence type="ECO:0000313" key="3">
    <source>
        <dbReference type="Proteomes" id="UP000021210"/>
    </source>
</evidence>
<organism evidence="2 3">
    <name type="scientific">Mycobacteroides abscessus 1948</name>
    <dbReference type="NCBI Taxonomy" id="1299323"/>
    <lineage>
        <taxon>Bacteria</taxon>
        <taxon>Bacillati</taxon>
        <taxon>Actinomycetota</taxon>
        <taxon>Actinomycetes</taxon>
        <taxon>Mycobacteriales</taxon>
        <taxon>Mycobacteriaceae</taxon>
        <taxon>Mycobacteroides</taxon>
        <taxon>Mycobacteroides abscessus</taxon>
    </lineage>
</organism>
<dbReference type="Proteomes" id="UP000021210">
    <property type="component" value="Unassembled WGS sequence"/>
</dbReference>
<protein>
    <submittedName>
        <fullName evidence="2">Uncharacterized protein</fullName>
    </submittedName>
</protein>
<proteinExistence type="predicted"/>
<name>A0A829QLI4_9MYCO</name>
<sequence length="41" mass="4178">MLAPHPGLSEDQSAGPVARLCGTTREPGAVHVDGPGLVREV</sequence>
<evidence type="ECO:0000313" key="2">
    <source>
        <dbReference type="EMBL" id="EUA64002.1"/>
    </source>
</evidence>
<evidence type="ECO:0000256" key="1">
    <source>
        <dbReference type="SAM" id="MobiDB-lite"/>
    </source>
</evidence>
<dbReference type="EMBL" id="JAOH01000002">
    <property type="protein sequence ID" value="EUA64002.1"/>
    <property type="molecule type" value="Genomic_DNA"/>
</dbReference>
<accession>A0A829QLI4</accession>
<reference evidence="2 3" key="1">
    <citation type="submission" date="2013-12" db="EMBL/GenBank/DDBJ databases">
        <authorList>
            <person name="Zelazny A."/>
            <person name="Olivier K."/>
            <person name="Holland S."/>
            <person name="Lenaerts A."/>
            <person name="Ordway D."/>
            <person name="DeGroote M.A."/>
            <person name="Parker T."/>
            <person name="Sizemore C."/>
            <person name="Tallon L.J."/>
            <person name="Sadzewicz L.K."/>
            <person name="Sengamalay N."/>
            <person name="Fraser C.M."/>
            <person name="Hine E."/>
            <person name="Shefchek K.A."/>
            <person name="Das S.P."/>
            <person name="Tettelin H."/>
        </authorList>
    </citation>
    <scope>NUCLEOTIDE SEQUENCE [LARGE SCALE GENOMIC DNA]</scope>
    <source>
        <strain evidence="2 3">1948</strain>
    </source>
</reference>
<dbReference type="AlphaFoldDB" id="A0A829QLI4"/>
<comment type="caution">
    <text evidence="2">The sequence shown here is derived from an EMBL/GenBank/DDBJ whole genome shotgun (WGS) entry which is preliminary data.</text>
</comment>